<reference evidence="2 3" key="1">
    <citation type="journal article" date="2019" name="Sci. Rep.">
        <title>Orb-weaving spider Araneus ventricosus genome elucidates the spidroin gene catalogue.</title>
        <authorList>
            <person name="Kono N."/>
            <person name="Nakamura H."/>
            <person name="Ohtoshi R."/>
            <person name="Moran D.A.P."/>
            <person name="Shinohara A."/>
            <person name="Yoshida Y."/>
            <person name="Fujiwara M."/>
            <person name="Mori M."/>
            <person name="Tomita M."/>
            <person name="Arakawa K."/>
        </authorList>
    </citation>
    <scope>NUCLEOTIDE SEQUENCE [LARGE SCALE GENOMIC DNA]</scope>
</reference>
<gene>
    <name evidence="2" type="ORF">AVEN_110527_1</name>
</gene>
<dbReference type="EMBL" id="BGPR01001549">
    <property type="protein sequence ID" value="GBM56508.1"/>
    <property type="molecule type" value="Genomic_DNA"/>
</dbReference>
<protein>
    <submittedName>
        <fullName evidence="2">Uncharacterized protein</fullName>
    </submittedName>
</protein>
<dbReference type="Proteomes" id="UP000499080">
    <property type="component" value="Unassembled WGS sequence"/>
</dbReference>
<sequence>MTTLLRIQKGPKASHNFPSSWILHNVGLEVSGTAALGTFHLRLWKFLALEHMHIIKVGLPGTVGISFGFKWWEFSVLGHLWVGCWKSLFLKAHGITGGVSISQEGIITARNPLTSRAPARNQSKNQKSTRPERPAYLMLTQSPFASTSCVTAFSRVPFQPCLTGGISSPGERLS</sequence>
<feature type="region of interest" description="Disordered" evidence="1">
    <location>
        <begin position="112"/>
        <end position="132"/>
    </location>
</feature>
<proteinExistence type="predicted"/>
<keyword evidence="3" id="KW-1185">Reference proteome</keyword>
<organism evidence="2 3">
    <name type="scientific">Araneus ventricosus</name>
    <name type="common">Orbweaver spider</name>
    <name type="synonym">Epeira ventricosa</name>
    <dbReference type="NCBI Taxonomy" id="182803"/>
    <lineage>
        <taxon>Eukaryota</taxon>
        <taxon>Metazoa</taxon>
        <taxon>Ecdysozoa</taxon>
        <taxon>Arthropoda</taxon>
        <taxon>Chelicerata</taxon>
        <taxon>Arachnida</taxon>
        <taxon>Araneae</taxon>
        <taxon>Araneomorphae</taxon>
        <taxon>Entelegynae</taxon>
        <taxon>Araneoidea</taxon>
        <taxon>Araneidae</taxon>
        <taxon>Araneus</taxon>
    </lineage>
</organism>
<accession>A0A4Y2GVG7</accession>
<comment type="caution">
    <text evidence="2">The sequence shown here is derived from an EMBL/GenBank/DDBJ whole genome shotgun (WGS) entry which is preliminary data.</text>
</comment>
<evidence type="ECO:0000313" key="3">
    <source>
        <dbReference type="Proteomes" id="UP000499080"/>
    </source>
</evidence>
<name>A0A4Y2GVG7_ARAVE</name>
<dbReference type="AlphaFoldDB" id="A0A4Y2GVG7"/>
<evidence type="ECO:0000256" key="1">
    <source>
        <dbReference type="SAM" id="MobiDB-lite"/>
    </source>
</evidence>
<evidence type="ECO:0000313" key="2">
    <source>
        <dbReference type="EMBL" id="GBM56508.1"/>
    </source>
</evidence>